<feature type="region of interest" description="Disordered" evidence="1">
    <location>
        <begin position="224"/>
        <end position="268"/>
    </location>
</feature>
<sequence>MPPPDLSVNIQDKHNTSSRQENPFVPNIITSATKNQPLQHTPHDRTSIITLNKHQKLNYTSFKASSKMLRTSQQRSSTLKTRNHINKRHSVMINPYDIEIGDGDKKETEGNNINGNLRINNYNSLHLKHRSKSLTSLTNFTEDESNSTIDSEEILKDIDYAKESTGADLINKDENYLLTVNNAFSDFSNRLNTIVHTNIDTDDSSDADSFVAVNKKLHPLRKLVINSPNSSSSTPKTRIISRSTTNTPLKRKSELIPSHSTSSTITLDPKLVNNNNRISSSESFNSNTMVERISEVTCRKSQCQIISNCIFFGPLNEILQSPTKPSETNASEVFQYKDDSASKRFHNSKVLTNFAAALVDPELFTKSAGSVFSGPTTFPSRKRTSLHFV</sequence>
<proteinExistence type="predicted"/>
<dbReference type="EMBL" id="SELW01000142">
    <property type="protein sequence ID" value="TID30472.1"/>
    <property type="molecule type" value="Genomic_DNA"/>
</dbReference>
<dbReference type="Proteomes" id="UP000307173">
    <property type="component" value="Unassembled WGS sequence"/>
</dbReference>
<protein>
    <submittedName>
        <fullName evidence="2">Uncharacterized protein</fullName>
    </submittedName>
</protein>
<feature type="compositionally biased region" description="Polar residues" evidence="1">
    <location>
        <begin position="258"/>
        <end position="268"/>
    </location>
</feature>
<evidence type="ECO:0000313" key="2">
    <source>
        <dbReference type="EMBL" id="TID30472.1"/>
    </source>
</evidence>
<feature type="compositionally biased region" description="Low complexity" evidence="1">
    <location>
        <begin position="226"/>
        <end position="237"/>
    </location>
</feature>
<reference evidence="2 3" key="1">
    <citation type="journal article" date="2019" name="Front. Genet.">
        <title>Whole-Genome Sequencing of the Opportunistic Yeast Pathogen Candida inconspicua Uncovers Its Hybrid Origin.</title>
        <authorList>
            <person name="Mixao V."/>
            <person name="Hansen A.P."/>
            <person name="Saus E."/>
            <person name="Boekhout T."/>
            <person name="Lass-Florl C."/>
            <person name="Gabaldon T."/>
        </authorList>
    </citation>
    <scope>NUCLEOTIDE SEQUENCE [LARGE SCALE GENOMIC DNA]</scope>
    <source>
        <strain evidence="2 3">CBS 180</strain>
    </source>
</reference>
<name>A0A4T0X647_9ASCO</name>
<keyword evidence="3" id="KW-1185">Reference proteome</keyword>
<evidence type="ECO:0000256" key="1">
    <source>
        <dbReference type="SAM" id="MobiDB-lite"/>
    </source>
</evidence>
<dbReference type="OrthoDB" id="10660075at2759"/>
<accession>A0A4T0X647</accession>
<gene>
    <name evidence="2" type="ORF">CANINC_000983</name>
</gene>
<organism evidence="2 3">
    <name type="scientific">Pichia inconspicua</name>
    <dbReference type="NCBI Taxonomy" id="52247"/>
    <lineage>
        <taxon>Eukaryota</taxon>
        <taxon>Fungi</taxon>
        <taxon>Dikarya</taxon>
        <taxon>Ascomycota</taxon>
        <taxon>Saccharomycotina</taxon>
        <taxon>Pichiomycetes</taxon>
        <taxon>Pichiales</taxon>
        <taxon>Pichiaceae</taxon>
        <taxon>Pichia</taxon>
    </lineage>
</organism>
<dbReference type="AlphaFoldDB" id="A0A4T0X647"/>
<evidence type="ECO:0000313" key="3">
    <source>
        <dbReference type="Proteomes" id="UP000307173"/>
    </source>
</evidence>
<comment type="caution">
    <text evidence="2">The sequence shown here is derived from an EMBL/GenBank/DDBJ whole genome shotgun (WGS) entry which is preliminary data.</text>
</comment>
<feature type="region of interest" description="Disordered" evidence="1">
    <location>
        <begin position="1"/>
        <end position="23"/>
    </location>
</feature>